<evidence type="ECO:0000313" key="2">
    <source>
        <dbReference type="EMBL" id="MBB4804465.1"/>
    </source>
</evidence>
<evidence type="ECO:0000256" key="1">
    <source>
        <dbReference type="ARBA" id="ARBA00022649"/>
    </source>
</evidence>
<dbReference type="InterPro" id="IPR007712">
    <property type="entry name" value="RelE/ParE_toxin"/>
</dbReference>
<sequence length="101" mass="12184">MAVRIIWTNTAVNQRRKILNYWNKRNKSKTYSRKLVLEITQRINFLINNPEIYIKTNFPDVRTSTLGHYNIFYKTTPTELIVIAFWDNRRNPKVLSKILKK</sequence>
<comment type="caution">
    <text evidence="2">The sequence shown here is derived from an EMBL/GenBank/DDBJ whole genome shotgun (WGS) entry which is preliminary data.</text>
</comment>
<proteinExistence type="predicted"/>
<dbReference type="AlphaFoldDB" id="A0A7W7J2N2"/>
<dbReference type="InterPro" id="IPR035093">
    <property type="entry name" value="RelE/ParE_toxin_dom_sf"/>
</dbReference>
<dbReference type="RefSeq" id="WP_184167691.1">
    <property type="nucleotide sequence ID" value="NZ_JACHLD010000010.1"/>
</dbReference>
<accession>A0A7W7J2N2</accession>
<reference evidence="2 3" key="1">
    <citation type="submission" date="2020-08" db="EMBL/GenBank/DDBJ databases">
        <title>Functional genomics of gut bacteria from endangered species of beetles.</title>
        <authorList>
            <person name="Carlos-Shanley C."/>
        </authorList>
    </citation>
    <scope>NUCLEOTIDE SEQUENCE [LARGE SCALE GENOMIC DNA]</scope>
    <source>
        <strain evidence="2 3">S00142</strain>
    </source>
</reference>
<dbReference type="EMBL" id="JACHLD010000010">
    <property type="protein sequence ID" value="MBB4804465.1"/>
    <property type="molecule type" value="Genomic_DNA"/>
</dbReference>
<dbReference type="Pfam" id="PF05016">
    <property type="entry name" value="ParE_toxin"/>
    <property type="match status" value="1"/>
</dbReference>
<keyword evidence="1" id="KW-1277">Toxin-antitoxin system</keyword>
<organism evidence="2 3">
    <name type="scientific">Flavobacterium nitrogenifigens</name>
    <dbReference type="NCBI Taxonomy" id="1617283"/>
    <lineage>
        <taxon>Bacteria</taxon>
        <taxon>Pseudomonadati</taxon>
        <taxon>Bacteroidota</taxon>
        <taxon>Flavobacteriia</taxon>
        <taxon>Flavobacteriales</taxon>
        <taxon>Flavobacteriaceae</taxon>
        <taxon>Flavobacterium</taxon>
    </lineage>
</organism>
<evidence type="ECO:0000313" key="3">
    <source>
        <dbReference type="Proteomes" id="UP000561681"/>
    </source>
</evidence>
<dbReference type="Proteomes" id="UP000561681">
    <property type="component" value="Unassembled WGS sequence"/>
</dbReference>
<protein>
    <submittedName>
        <fullName evidence="2">Plasmid stabilization system protein ParE</fullName>
    </submittedName>
</protein>
<name>A0A7W7J2N2_9FLAO</name>
<gene>
    <name evidence="2" type="ORF">HNP37_004557</name>
</gene>
<dbReference type="Gene3D" id="3.30.2310.20">
    <property type="entry name" value="RelE-like"/>
    <property type="match status" value="1"/>
</dbReference>
<keyword evidence="3" id="KW-1185">Reference proteome</keyword>